<proteinExistence type="predicted"/>
<evidence type="ECO:0000313" key="3">
    <source>
        <dbReference type="Proteomes" id="UP000030760"/>
    </source>
</evidence>
<feature type="compositionally biased region" description="Polar residues" evidence="1">
    <location>
        <begin position="1"/>
        <end position="18"/>
    </location>
</feature>
<evidence type="ECO:0000256" key="1">
    <source>
        <dbReference type="SAM" id="MobiDB-lite"/>
    </source>
</evidence>
<evidence type="ECO:0000313" key="2">
    <source>
        <dbReference type="EMBL" id="EMF54866.1"/>
    </source>
</evidence>
<dbReference type="AlphaFoldDB" id="M3EF53"/>
<organism evidence="2 3">
    <name type="scientific">Streptomyces bottropensis ATCC 25435</name>
    <dbReference type="NCBI Taxonomy" id="1054862"/>
    <lineage>
        <taxon>Bacteria</taxon>
        <taxon>Bacillati</taxon>
        <taxon>Actinomycetota</taxon>
        <taxon>Actinomycetes</taxon>
        <taxon>Kitasatosporales</taxon>
        <taxon>Streptomycetaceae</taxon>
        <taxon>Streptomyces</taxon>
    </lineage>
</organism>
<reference evidence="3" key="1">
    <citation type="journal article" date="2013" name="Genome Announc.">
        <title>Draft Genome Sequence of Streptomyces bottropensis ATCC 25435, a Bottromycin-Producing Actinomycete.</title>
        <authorList>
            <person name="Zhang H."/>
            <person name="Zhou W."/>
            <person name="Zhuang Y."/>
            <person name="Liang X."/>
            <person name="Liu T."/>
        </authorList>
    </citation>
    <scope>NUCLEOTIDE SEQUENCE [LARGE SCALE GENOMIC DNA]</scope>
    <source>
        <strain evidence="3">ATCC 25435</strain>
    </source>
</reference>
<name>M3EF53_9ACTN</name>
<feature type="region of interest" description="Disordered" evidence="1">
    <location>
        <begin position="1"/>
        <end position="39"/>
    </location>
</feature>
<dbReference type="EMBL" id="KB405078">
    <property type="protein sequence ID" value="EMF54866.1"/>
    <property type="molecule type" value="Genomic_DNA"/>
</dbReference>
<dbReference type="Proteomes" id="UP000030760">
    <property type="component" value="Unassembled WGS sequence"/>
</dbReference>
<accession>M3EF53</accession>
<gene>
    <name evidence="2" type="ORF">SBD_4534</name>
</gene>
<protein>
    <submittedName>
        <fullName evidence="2">Uncharacterized protein</fullName>
    </submittedName>
</protein>
<sequence length="39" mass="4281">MYGVSSPSSFTYSCSGTDRSCPHPDVPRITLRRTRAGHP</sequence>
<feature type="compositionally biased region" description="Basic residues" evidence="1">
    <location>
        <begin position="30"/>
        <end position="39"/>
    </location>
</feature>